<dbReference type="PANTHER" id="PTHR43026:SF1">
    <property type="entry name" value="2-HYDROXYACID DEHYDROGENASE HOMOLOG 1-RELATED"/>
    <property type="match status" value="1"/>
</dbReference>
<feature type="domain" description="D-isomer specific 2-hydroxyacid dehydrogenase NAD-binding" evidence="3">
    <location>
        <begin position="109"/>
        <end position="291"/>
    </location>
</feature>
<dbReference type="GO" id="GO:0051287">
    <property type="term" value="F:NAD binding"/>
    <property type="evidence" value="ECO:0007669"/>
    <property type="project" value="InterPro"/>
</dbReference>
<dbReference type="InterPro" id="IPR036291">
    <property type="entry name" value="NAD(P)-bd_dom_sf"/>
</dbReference>
<dbReference type="AlphaFoldDB" id="A0A7V5PPP1"/>
<dbReference type="InterPro" id="IPR006140">
    <property type="entry name" value="D-isomer_DH_NAD-bd"/>
</dbReference>
<comment type="caution">
    <text evidence="4">The sequence shown here is derived from an EMBL/GenBank/DDBJ whole genome shotgun (WGS) entry which is preliminary data.</text>
</comment>
<evidence type="ECO:0000313" key="4">
    <source>
        <dbReference type="EMBL" id="HHJ52946.1"/>
    </source>
</evidence>
<dbReference type="Gene3D" id="3.40.50.720">
    <property type="entry name" value="NAD(P)-binding Rossmann-like Domain"/>
    <property type="match status" value="2"/>
</dbReference>
<sequence>MAYDVFFYEAFAEEAELLKEYIPENIKAGFTWKTIQESGHDAPPAALISTRTQSQLPPEWAPALTAILSRSTGYDHLLAYREQILPRKVAFGYLPLYCHRAVAEQALLLWLALMRKLNLQTNRFKTFTRDGLTGMENRGKTLSVFGVGNIGHEIVKIGYGLEMNVLGVDIVRRHSDVNYVDKDSAVAEADVIVCAMNLTRDNVAYFDYSFLRNSKPGALFVNISRGEISPATDLLRLVEENHLGGVALDVYDQEKELAVALRSGKRSDNPQVQAVLALAQKENVILTPHNAFNTVESVRRKAKQSVEQTESFLNQGRFKWPVPQE</sequence>
<dbReference type="SUPFAM" id="SSF51735">
    <property type="entry name" value="NAD(P)-binding Rossmann-fold domains"/>
    <property type="match status" value="1"/>
</dbReference>
<comment type="similarity">
    <text evidence="1">Belongs to the D-isomer specific 2-hydroxyacid dehydrogenase family.</text>
</comment>
<dbReference type="Pfam" id="PF02826">
    <property type="entry name" value="2-Hacid_dh_C"/>
    <property type="match status" value="1"/>
</dbReference>
<evidence type="ECO:0000256" key="2">
    <source>
        <dbReference type="ARBA" id="ARBA00023027"/>
    </source>
</evidence>
<dbReference type="PANTHER" id="PTHR43026">
    <property type="entry name" value="2-HYDROXYACID DEHYDROGENASE HOMOLOG 1-RELATED"/>
    <property type="match status" value="1"/>
</dbReference>
<name>A0A7V5PPP1_CALAY</name>
<protein>
    <submittedName>
        <fullName evidence="4">Hydroxyacid dehydrogenase</fullName>
    </submittedName>
</protein>
<dbReference type="EMBL" id="DROD01000474">
    <property type="protein sequence ID" value="HHJ52946.1"/>
    <property type="molecule type" value="Genomic_DNA"/>
</dbReference>
<accession>A0A7V5PPP1</accession>
<evidence type="ECO:0000259" key="3">
    <source>
        <dbReference type="Pfam" id="PF02826"/>
    </source>
</evidence>
<reference evidence="4" key="1">
    <citation type="journal article" date="2020" name="mSystems">
        <title>Genome- and Community-Level Interaction Insights into Carbon Utilization and Element Cycling Functions of Hydrothermarchaeota in Hydrothermal Sediment.</title>
        <authorList>
            <person name="Zhou Z."/>
            <person name="Liu Y."/>
            <person name="Xu W."/>
            <person name="Pan J."/>
            <person name="Luo Z.H."/>
            <person name="Li M."/>
        </authorList>
    </citation>
    <scope>NUCLEOTIDE SEQUENCE [LARGE SCALE GENOMIC DNA]</scope>
    <source>
        <strain evidence="4">HyVt-527</strain>
    </source>
</reference>
<dbReference type="InterPro" id="IPR058205">
    <property type="entry name" value="D-LDH-like"/>
</dbReference>
<dbReference type="GO" id="GO:0008720">
    <property type="term" value="F:D-lactate dehydrogenase (NAD+) activity"/>
    <property type="evidence" value="ECO:0007669"/>
    <property type="project" value="TreeGrafter"/>
</dbReference>
<keyword evidence="2" id="KW-0520">NAD</keyword>
<dbReference type="Proteomes" id="UP000886124">
    <property type="component" value="Unassembled WGS sequence"/>
</dbReference>
<proteinExistence type="inferred from homology"/>
<evidence type="ECO:0000256" key="1">
    <source>
        <dbReference type="ARBA" id="ARBA00005854"/>
    </source>
</evidence>
<gene>
    <name evidence="4" type="ORF">ENJ89_07105</name>
</gene>
<organism evidence="4">
    <name type="scientific">Caldithrix abyssi</name>
    <dbReference type="NCBI Taxonomy" id="187145"/>
    <lineage>
        <taxon>Bacteria</taxon>
        <taxon>Pseudomonadati</taxon>
        <taxon>Calditrichota</taxon>
        <taxon>Calditrichia</taxon>
        <taxon>Calditrichales</taxon>
        <taxon>Calditrichaceae</taxon>
        <taxon>Caldithrix</taxon>
    </lineage>
</organism>